<name>A0A200QZC0_MACCD</name>
<dbReference type="FunCoup" id="A0A200QZC0">
    <property type="interactions" value="3"/>
</dbReference>
<evidence type="ECO:0000256" key="9">
    <source>
        <dbReference type="PIRSR" id="PIRSR615500-1"/>
    </source>
</evidence>
<feature type="chain" id="PRO_5013301377" evidence="11">
    <location>
        <begin position="27"/>
        <end position="767"/>
    </location>
</feature>
<dbReference type="STRING" id="56857.A0A200QZC0"/>
<feature type="active site" description="Charge relay system" evidence="9 10">
    <location>
        <position position="536"/>
    </location>
</feature>
<feature type="active site" description="Charge relay system" evidence="9 10">
    <location>
        <position position="215"/>
    </location>
</feature>
<gene>
    <name evidence="15" type="ORF">BVC80_1825g91</name>
</gene>
<dbReference type="OMA" id="FIAYFDP"/>
<evidence type="ECO:0000256" key="2">
    <source>
        <dbReference type="ARBA" id="ARBA00011073"/>
    </source>
</evidence>
<protein>
    <submittedName>
        <fullName evidence="15">Peptidase S8/S53 domain</fullName>
    </submittedName>
</protein>
<dbReference type="InParanoid" id="A0A200QZC0"/>
<dbReference type="SUPFAM" id="SSF52743">
    <property type="entry name" value="Subtilisin-like"/>
    <property type="match status" value="1"/>
</dbReference>
<dbReference type="CDD" id="cd04852">
    <property type="entry name" value="Peptidases_S8_3"/>
    <property type="match status" value="1"/>
</dbReference>
<feature type="signal peptide" evidence="11">
    <location>
        <begin position="1"/>
        <end position="26"/>
    </location>
</feature>
<evidence type="ECO:0000256" key="11">
    <source>
        <dbReference type="SAM" id="SignalP"/>
    </source>
</evidence>
<evidence type="ECO:0000256" key="7">
    <source>
        <dbReference type="ARBA" id="ARBA00022825"/>
    </source>
</evidence>
<evidence type="ECO:0000313" key="15">
    <source>
        <dbReference type="EMBL" id="OVA15837.1"/>
    </source>
</evidence>
<proteinExistence type="inferred from homology"/>
<dbReference type="Gene3D" id="3.40.50.200">
    <property type="entry name" value="Peptidase S8/S53 domain"/>
    <property type="match status" value="1"/>
</dbReference>
<keyword evidence="16" id="KW-1185">Reference proteome</keyword>
<dbReference type="Pfam" id="PF00082">
    <property type="entry name" value="Peptidase_S8"/>
    <property type="match status" value="1"/>
</dbReference>
<dbReference type="Pfam" id="PF17766">
    <property type="entry name" value="fn3_6"/>
    <property type="match status" value="1"/>
</dbReference>
<evidence type="ECO:0000256" key="4">
    <source>
        <dbReference type="ARBA" id="ARBA00022670"/>
    </source>
</evidence>
<dbReference type="InterPro" id="IPR041469">
    <property type="entry name" value="Subtilisin-like_FN3"/>
</dbReference>
<dbReference type="EMBL" id="MVGT01000732">
    <property type="protein sequence ID" value="OVA15837.1"/>
    <property type="molecule type" value="Genomic_DNA"/>
</dbReference>
<dbReference type="PRINTS" id="PR00723">
    <property type="entry name" value="SUBTILISIN"/>
</dbReference>
<dbReference type="InterPro" id="IPR010259">
    <property type="entry name" value="S8pro/Inhibitor_I9"/>
</dbReference>
<sequence length="767" mass="83303">MATLSPLYLWFCLITILLFTSMPVKSDTYIVHMDLLAMPKAFSSHHSWYSATLSSLHEDSLATATTNSPNHIYTYSNVIHGFSASLSPSDLERLKKSPGFVSSIRDLRLTTHTTHTPRFLDLNSISGAWSESSYGKDVIISFVDSGIWPESASFRDDGMTEVPSRWKGKCEHGTAFNSSMCNKKLIGARFFNKGLISNEPHVRIKMNSTRDTNGHGTLISSIAAGSYVEGASYMGYAKGTAKGMAPRAHLAMYKALWYPNSYASDAIAAIEQAIEDGVDVLSLSLGSEWRVPLYEDPIAIATFAAMEKGIFVAASAGNVGPKYGTMQNGIPWVLTVGVGTIDRQFNGIVTLSNGVSVVGLSLYPLKSPLSQVPLIFMNTCDTIQEMTTVGFKIVVCVNTNDRVQLAEQVDHVNNGNVAGGIFITNITDIDFLQILTFPAVFVSPTDGKSILEYIKMSSDPRASAKFQKTNVGRRNPAPGVADYSSRGPSPYCPSILKPDIMAPGTTVLGAYPKSEPVHNTGKRLLFNDFDLLSGTSMSCSHVVGIAALIKGIHPKWSAAAIRSSMMTTADILDNTLNPIKDLGNNYEPANPLIMGAGHVNPNKAIDPGLIYDLEADDYVGLLCSMNFTSKQIQTITRRSSGYNCSNPSSDLNYPSFIAFFNANDLSSDVNVIQEFQRTVTNVGEGMSTYIAKLTAMDGFQVSVKPDKLVFKDKYEKQSYRVSLQQGPKLMKQDVIHGYLSWVEVGGSKHVVTSPIVATILSSAPETD</sequence>
<accession>A0A200QZC0</accession>
<keyword evidence="3" id="KW-0964">Secreted</keyword>
<evidence type="ECO:0000313" key="16">
    <source>
        <dbReference type="Proteomes" id="UP000195402"/>
    </source>
</evidence>
<comment type="subcellular location">
    <subcellularLocation>
        <location evidence="1">Secreted</location>
    </subcellularLocation>
</comment>
<organism evidence="15 16">
    <name type="scientific">Macleaya cordata</name>
    <name type="common">Five-seeded plume-poppy</name>
    <name type="synonym">Bocconia cordata</name>
    <dbReference type="NCBI Taxonomy" id="56857"/>
    <lineage>
        <taxon>Eukaryota</taxon>
        <taxon>Viridiplantae</taxon>
        <taxon>Streptophyta</taxon>
        <taxon>Embryophyta</taxon>
        <taxon>Tracheophyta</taxon>
        <taxon>Spermatophyta</taxon>
        <taxon>Magnoliopsida</taxon>
        <taxon>Ranunculales</taxon>
        <taxon>Papaveraceae</taxon>
        <taxon>Papaveroideae</taxon>
        <taxon>Macleaya</taxon>
    </lineage>
</organism>
<evidence type="ECO:0000256" key="5">
    <source>
        <dbReference type="ARBA" id="ARBA00022729"/>
    </source>
</evidence>
<dbReference type="InterPro" id="IPR045051">
    <property type="entry name" value="SBT"/>
</dbReference>
<dbReference type="GO" id="GO:0004252">
    <property type="term" value="F:serine-type endopeptidase activity"/>
    <property type="evidence" value="ECO:0007669"/>
    <property type="project" value="UniProtKB-UniRule"/>
</dbReference>
<dbReference type="GO" id="GO:0006508">
    <property type="term" value="P:proteolysis"/>
    <property type="evidence" value="ECO:0007669"/>
    <property type="project" value="UniProtKB-KW"/>
</dbReference>
<keyword evidence="7 10" id="KW-0720">Serine protease</keyword>
<keyword evidence="8" id="KW-0325">Glycoprotein</keyword>
<dbReference type="AlphaFoldDB" id="A0A200QZC0"/>
<comment type="caution">
    <text evidence="15">The sequence shown here is derived from an EMBL/GenBank/DDBJ whole genome shotgun (WGS) entry which is preliminary data.</text>
</comment>
<keyword evidence="6 10" id="KW-0378">Hydrolase</keyword>
<dbReference type="InterPro" id="IPR015500">
    <property type="entry name" value="Peptidase_S8_subtilisin-rel"/>
</dbReference>
<dbReference type="Gene3D" id="2.60.40.2310">
    <property type="match status" value="1"/>
</dbReference>
<dbReference type="InterPro" id="IPR036852">
    <property type="entry name" value="Peptidase_S8/S53_dom_sf"/>
</dbReference>
<evidence type="ECO:0000256" key="3">
    <source>
        <dbReference type="ARBA" id="ARBA00022525"/>
    </source>
</evidence>
<evidence type="ECO:0000256" key="1">
    <source>
        <dbReference type="ARBA" id="ARBA00004613"/>
    </source>
</evidence>
<feature type="active site" description="Charge relay system" evidence="9 10">
    <location>
        <position position="144"/>
    </location>
</feature>
<dbReference type="Gene3D" id="3.30.70.80">
    <property type="entry name" value="Peptidase S8 propeptide/proteinase inhibitor I9"/>
    <property type="match status" value="1"/>
</dbReference>
<reference evidence="15 16" key="1">
    <citation type="journal article" date="2017" name="Mol. Plant">
        <title>The Genome of Medicinal Plant Macleaya cordata Provides New Insights into Benzylisoquinoline Alkaloids Metabolism.</title>
        <authorList>
            <person name="Liu X."/>
            <person name="Liu Y."/>
            <person name="Huang P."/>
            <person name="Ma Y."/>
            <person name="Qing Z."/>
            <person name="Tang Q."/>
            <person name="Cao H."/>
            <person name="Cheng P."/>
            <person name="Zheng Y."/>
            <person name="Yuan Z."/>
            <person name="Zhou Y."/>
            <person name="Liu J."/>
            <person name="Tang Z."/>
            <person name="Zhuo Y."/>
            <person name="Zhang Y."/>
            <person name="Yu L."/>
            <person name="Huang J."/>
            <person name="Yang P."/>
            <person name="Peng Q."/>
            <person name="Zhang J."/>
            <person name="Jiang W."/>
            <person name="Zhang Z."/>
            <person name="Lin K."/>
            <person name="Ro D.K."/>
            <person name="Chen X."/>
            <person name="Xiong X."/>
            <person name="Shang Y."/>
            <person name="Huang S."/>
            <person name="Zeng J."/>
        </authorList>
    </citation>
    <scope>NUCLEOTIDE SEQUENCE [LARGE SCALE GENOMIC DNA]</scope>
    <source>
        <strain evidence="16">cv. BLH2017</strain>
        <tissue evidence="15">Root</tissue>
    </source>
</reference>
<dbReference type="OrthoDB" id="206201at2759"/>
<comment type="similarity">
    <text evidence="2 10">Belongs to the peptidase S8 family.</text>
</comment>
<dbReference type="FunFam" id="3.30.70.80:FF:000003">
    <property type="entry name" value="Subtilisin-like protease SBT1.9"/>
    <property type="match status" value="1"/>
</dbReference>
<keyword evidence="4 10" id="KW-0645">Protease</keyword>
<keyword evidence="5 11" id="KW-0732">Signal</keyword>
<feature type="domain" description="Peptidase S8/S53" evidence="12">
    <location>
        <begin position="135"/>
        <end position="575"/>
    </location>
</feature>
<evidence type="ECO:0000259" key="13">
    <source>
        <dbReference type="Pfam" id="PF05922"/>
    </source>
</evidence>
<dbReference type="FunFam" id="3.40.50.200:FF:000006">
    <property type="entry name" value="Subtilisin-like protease SBT1.5"/>
    <property type="match status" value="1"/>
</dbReference>
<evidence type="ECO:0000256" key="10">
    <source>
        <dbReference type="PROSITE-ProRule" id="PRU01240"/>
    </source>
</evidence>
<dbReference type="PROSITE" id="PS00137">
    <property type="entry name" value="SUBTILASE_HIS"/>
    <property type="match status" value="1"/>
</dbReference>
<dbReference type="InterPro" id="IPR022398">
    <property type="entry name" value="Peptidase_S8_His-AS"/>
</dbReference>
<dbReference type="Proteomes" id="UP000195402">
    <property type="component" value="Unassembled WGS sequence"/>
</dbReference>
<dbReference type="Gene3D" id="3.50.30.30">
    <property type="match status" value="1"/>
</dbReference>
<dbReference type="CDD" id="cd02120">
    <property type="entry name" value="PA_subtilisin_like"/>
    <property type="match status" value="1"/>
</dbReference>
<dbReference type="GO" id="GO:0005576">
    <property type="term" value="C:extracellular region"/>
    <property type="evidence" value="ECO:0007669"/>
    <property type="project" value="UniProtKB-SubCell"/>
</dbReference>
<dbReference type="InterPro" id="IPR034197">
    <property type="entry name" value="Peptidases_S8_3"/>
</dbReference>
<evidence type="ECO:0000256" key="6">
    <source>
        <dbReference type="ARBA" id="ARBA00022801"/>
    </source>
</evidence>
<feature type="domain" description="Subtilisin-like protease fibronectin type-III" evidence="14">
    <location>
        <begin position="650"/>
        <end position="756"/>
    </location>
</feature>
<evidence type="ECO:0000259" key="14">
    <source>
        <dbReference type="Pfam" id="PF17766"/>
    </source>
</evidence>
<dbReference type="PANTHER" id="PTHR10795">
    <property type="entry name" value="PROPROTEIN CONVERTASE SUBTILISIN/KEXIN"/>
    <property type="match status" value="1"/>
</dbReference>
<evidence type="ECO:0000256" key="8">
    <source>
        <dbReference type="ARBA" id="ARBA00023180"/>
    </source>
</evidence>
<dbReference type="PROSITE" id="PS51892">
    <property type="entry name" value="SUBTILASE"/>
    <property type="match status" value="1"/>
</dbReference>
<feature type="domain" description="Inhibitor I9" evidence="13">
    <location>
        <begin position="28"/>
        <end position="112"/>
    </location>
</feature>
<evidence type="ECO:0000259" key="12">
    <source>
        <dbReference type="Pfam" id="PF00082"/>
    </source>
</evidence>
<dbReference type="InterPro" id="IPR000209">
    <property type="entry name" value="Peptidase_S8/S53_dom"/>
</dbReference>
<dbReference type="Pfam" id="PF05922">
    <property type="entry name" value="Inhibitor_I9"/>
    <property type="match status" value="1"/>
</dbReference>
<dbReference type="InterPro" id="IPR037045">
    <property type="entry name" value="S8pro/Inhibitor_I9_sf"/>
</dbReference>